<organism evidence="7 8">
    <name type="scientific">Acidipropionibacterium virtanenii</name>
    <dbReference type="NCBI Taxonomy" id="2057246"/>
    <lineage>
        <taxon>Bacteria</taxon>
        <taxon>Bacillati</taxon>
        <taxon>Actinomycetota</taxon>
        <taxon>Actinomycetes</taxon>
        <taxon>Propionibacteriales</taxon>
        <taxon>Propionibacteriaceae</taxon>
        <taxon>Acidipropionibacterium</taxon>
    </lineage>
</organism>
<dbReference type="Pfam" id="PF04545">
    <property type="entry name" value="Sigma70_r4"/>
    <property type="match status" value="1"/>
</dbReference>
<evidence type="ECO:0000256" key="3">
    <source>
        <dbReference type="ARBA" id="ARBA00023125"/>
    </source>
</evidence>
<dbReference type="PANTHER" id="PTHR30603">
    <property type="entry name" value="RNA POLYMERASE SIGMA FACTOR RPO"/>
    <property type="match status" value="1"/>
</dbReference>
<reference evidence="7 8" key="1">
    <citation type="submission" date="2017-12" db="EMBL/GenBank/DDBJ databases">
        <title>The whole genome sequence of the Acidipropionibacterium virtanenii sp. nov. type strain JS278.</title>
        <authorList>
            <person name="Laine P."/>
            <person name="Deptula P."/>
            <person name="Varmanen P."/>
            <person name="Auvinen P."/>
        </authorList>
    </citation>
    <scope>NUCLEOTIDE SEQUENCE [LARGE SCALE GENOMIC DNA]</scope>
    <source>
        <strain evidence="7 8">JS278</strain>
    </source>
</reference>
<dbReference type="GO" id="GO:0006352">
    <property type="term" value="P:DNA-templated transcription initiation"/>
    <property type="evidence" value="ECO:0007669"/>
    <property type="project" value="InterPro"/>
</dbReference>
<dbReference type="InterPro" id="IPR007627">
    <property type="entry name" value="RNA_pol_sigma70_r2"/>
</dbReference>
<dbReference type="Proteomes" id="UP000251995">
    <property type="component" value="Chromosome"/>
</dbReference>
<keyword evidence="3" id="KW-0238">DNA-binding</keyword>
<dbReference type="PRINTS" id="PR00046">
    <property type="entry name" value="SIGMA70FCT"/>
</dbReference>
<dbReference type="InterPro" id="IPR013325">
    <property type="entry name" value="RNA_pol_sigma_r2"/>
</dbReference>
<evidence type="ECO:0000313" key="7">
    <source>
        <dbReference type="EMBL" id="AXE39026.1"/>
    </source>
</evidence>
<dbReference type="RefSeq" id="WP_114044942.1">
    <property type="nucleotide sequence ID" value="NZ_CP025198.1"/>
</dbReference>
<dbReference type="AlphaFoldDB" id="A0A344UUS8"/>
<evidence type="ECO:0000256" key="2">
    <source>
        <dbReference type="ARBA" id="ARBA00023082"/>
    </source>
</evidence>
<keyword evidence="2" id="KW-0731">Sigma factor</keyword>
<dbReference type="SUPFAM" id="SSF88946">
    <property type="entry name" value="Sigma2 domain of RNA polymerase sigma factors"/>
    <property type="match status" value="1"/>
</dbReference>
<feature type="domain" description="RNA polymerase sigma-70 region 2" evidence="5">
    <location>
        <begin position="67"/>
        <end position="130"/>
    </location>
</feature>
<protein>
    <submittedName>
        <fullName evidence="7">RNA polymerase sigma factor SigA2</fullName>
    </submittedName>
</protein>
<evidence type="ECO:0000313" key="8">
    <source>
        <dbReference type="Proteomes" id="UP000251995"/>
    </source>
</evidence>
<proteinExistence type="predicted"/>
<keyword evidence="1" id="KW-0805">Transcription regulation</keyword>
<dbReference type="OrthoDB" id="3745243at2"/>
<dbReference type="InterPro" id="IPR013324">
    <property type="entry name" value="RNA_pol_sigma_r3/r4-like"/>
</dbReference>
<dbReference type="Pfam" id="PF04542">
    <property type="entry name" value="Sigma70_r2"/>
    <property type="match status" value="1"/>
</dbReference>
<dbReference type="KEGG" id="acij:JS278_01870"/>
<dbReference type="GO" id="GO:0016987">
    <property type="term" value="F:sigma factor activity"/>
    <property type="evidence" value="ECO:0007669"/>
    <property type="project" value="UniProtKB-KW"/>
</dbReference>
<dbReference type="InterPro" id="IPR000943">
    <property type="entry name" value="RNA_pol_sigma70"/>
</dbReference>
<dbReference type="Gene3D" id="1.20.140.160">
    <property type="match status" value="1"/>
</dbReference>
<dbReference type="SUPFAM" id="SSF88659">
    <property type="entry name" value="Sigma3 and sigma4 domains of RNA polymerase sigma factors"/>
    <property type="match status" value="1"/>
</dbReference>
<keyword evidence="8" id="KW-1185">Reference proteome</keyword>
<feature type="domain" description="RNA polymerase sigma-70 region 4" evidence="6">
    <location>
        <begin position="216"/>
        <end position="268"/>
    </location>
</feature>
<dbReference type="GO" id="GO:0003677">
    <property type="term" value="F:DNA binding"/>
    <property type="evidence" value="ECO:0007669"/>
    <property type="project" value="UniProtKB-KW"/>
</dbReference>
<dbReference type="PANTHER" id="PTHR30603:SF47">
    <property type="entry name" value="RNA POLYMERASE SIGMA FACTOR SIGD, CHLOROPLASTIC"/>
    <property type="match status" value="1"/>
</dbReference>
<dbReference type="InterPro" id="IPR007630">
    <property type="entry name" value="RNA_pol_sigma70_r4"/>
</dbReference>
<dbReference type="InterPro" id="IPR014284">
    <property type="entry name" value="RNA_pol_sigma-70_dom"/>
</dbReference>
<evidence type="ECO:0000256" key="4">
    <source>
        <dbReference type="ARBA" id="ARBA00023163"/>
    </source>
</evidence>
<evidence type="ECO:0000259" key="5">
    <source>
        <dbReference type="Pfam" id="PF04542"/>
    </source>
</evidence>
<sequence length="277" mass="30620">MEFKEFVSAGRSRLAAQEEWELFGRLEAGVLAAELLDGLGGVRHDATDEELRVLVAEGRLAAVQLWRATLGMAVKVAANLAQFSGGPGEDMEQAGCVGLGEAMQRFDRAKGVRFITFAWVWVRRRVSEELLSSDAARTVWRRRTERAVDRRALSLAMTLGREPSDDELAASMGVDEHWIRQRRDPGGDVLVGDPTSIAEAEHHPSDRWAAEWLGEAIAELPRLQRRIIELRFGLGGPSLPRHVVAADLRVTLGVVRRLESQALAILREARTSSRDAA</sequence>
<dbReference type="NCBIfam" id="TIGR02937">
    <property type="entry name" value="sigma70-ECF"/>
    <property type="match status" value="1"/>
</dbReference>
<name>A0A344UUS8_9ACTN</name>
<keyword evidence="4" id="KW-0804">Transcription</keyword>
<dbReference type="Gene3D" id="1.20.120.1810">
    <property type="match status" value="1"/>
</dbReference>
<accession>A0A344UUS8</accession>
<evidence type="ECO:0000256" key="1">
    <source>
        <dbReference type="ARBA" id="ARBA00023015"/>
    </source>
</evidence>
<gene>
    <name evidence="7" type="primary">sigA2</name>
    <name evidence="7" type="ORF">JS278_01870</name>
</gene>
<dbReference type="InterPro" id="IPR050239">
    <property type="entry name" value="Sigma-70_RNA_pol_init_factors"/>
</dbReference>
<evidence type="ECO:0000259" key="6">
    <source>
        <dbReference type="Pfam" id="PF04545"/>
    </source>
</evidence>
<dbReference type="EMBL" id="CP025198">
    <property type="protein sequence ID" value="AXE39026.1"/>
    <property type="molecule type" value="Genomic_DNA"/>
</dbReference>